<evidence type="ECO:0000313" key="3">
    <source>
        <dbReference type="EMBL" id="KAJ5208760.1"/>
    </source>
</evidence>
<feature type="domain" description="Enoyl reductase (ER)" evidence="2">
    <location>
        <begin position="3"/>
        <end position="198"/>
    </location>
</feature>
<dbReference type="SUPFAM" id="SSF51735">
    <property type="entry name" value="NAD(P)-binding Rossmann-fold domains"/>
    <property type="match status" value="1"/>
</dbReference>
<reference evidence="3" key="2">
    <citation type="journal article" date="2023" name="IMA Fungus">
        <title>Comparative genomic study of the Penicillium genus elucidates a diverse pangenome and 15 lateral gene transfer events.</title>
        <authorList>
            <person name="Petersen C."/>
            <person name="Sorensen T."/>
            <person name="Nielsen M.R."/>
            <person name="Sondergaard T.E."/>
            <person name="Sorensen J.L."/>
            <person name="Fitzpatrick D.A."/>
            <person name="Frisvad J.C."/>
            <person name="Nielsen K.L."/>
        </authorList>
    </citation>
    <scope>NUCLEOTIDE SEQUENCE</scope>
    <source>
        <strain evidence="3">IBT 20477</strain>
    </source>
</reference>
<dbReference type="InterPro" id="IPR036291">
    <property type="entry name" value="NAD(P)-bd_dom_sf"/>
</dbReference>
<evidence type="ECO:0000256" key="1">
    <source>
        <dbReference type="ARBA" id="ARBA00022679"/>
    </source>
</evidence>
<gene>
    <name evidence="3" type="ORF">N7449_003139</name>
</gene>
<organism evidence="3 4">
    <name type="scientific">Penicillium cf. viridicatum</name>
    <dbReference type="NCBI Taxonomy" id="2972119"/>
    <lineage>
        <taxon>Eukaryota</taxon>
        <taxon>Fungi</taxon>
        <taxon>Dikarya</taxon>
        <taxon>Ascomycota</taxon>
        <taxon>Pezizomycotina</taxon>
        <taxon>Eurotiomycetes</taxon>
        <taxon>Eurotiomycetidae</taxon>
        <taxon>Eurotiales</taxon>
        <taxon>Aspergillaceae</taxon>
        <taxon>Penicillium</taxon>
    </lineage>
</organism>
<sequence length="225" mass="23926">MPGLLDTLHFVPDQSFMRAPLADDKVEILVKATGINFRDIMASMGLVPVRGLGQEASAGGIGQAAVQLAKHLSLVTYVTVGTDDKRRFMSEHFGIASEHIFSSRDSSFVKGIQRQKKGPRQAADCPPQICTGLGTADILAAHSLPNPLWFNDTRFGPLTVLTSHSSRDSDSGASPSLASKLSQAGNNKDLVAAGKIITSALAQKMAETLRIPPSEVDPRGQEGHV</sequence>
<keyword evidence="4" id="KW-1185">Reference proteome</keyword>
<dbReference type="GO" id="GO:0016491">
    <property type="term" value="F:oxidoreductase activity"/>
    <property type="evidence" value="ECO:0007669"/>
    <property type="project" value="InterPro"/>
</dbReference>
<dbReference type="EMBL" id="JAPQKQ010000002">
    <property type="protein sequence ID" value="KAJ5208760.1"/>
    <property type="molecule type" value="Genomic_DNA"/>
</dbReference>
<proteinExistence type="predicted"/>
<dbReference type="GO" id="GO:0016740">
    <property type="term" value="F:transferase activity"/>
    <property type="evidence" value="ECO:0007669"/>
    <property type="project" value="UniProtKB-KW"/>
</dbReference>
<dbReference type="OrthoDB" id="4368738at2759"/>
<dbReference type="SMART" id="SM00829">
    <property type="entry name" value="PKS_ER"/>
    <property type="match status" value="1"/>
</dbReference>
<accession>A0A9W9T4Z1</accession>
<name>A0A9W9T4Z1_9EURO</name>
<reference evidence="3" key="1">
    <citation type="submission" date="2022-11" db="EMBL/GenBank/DDBJ databases">
        <authorList>
            <person name="Petersen C."/>
        </authorList>
    </citation>
    <scope>NUCLEOTIDE SEQUENCE</scope>
    <source>
        <strain evidence="3">IBT 20477</strain>
    </source>
</reference>
<evidence type="ECO:0000259" key="2">
    <source>
        <dbReference type="SMART" id="SM00829"/>
    </source>
</evidence>
<dbReference type="Proteomes" id="UP001150942">
    <property type="component" value="Unassembled WGS sequence"/>
</dbReference>
<keyword evidence="1" id="KW-0808">Transferase</keyword>
<dbReference type="PANTHER" id="PTHR45681:SF6">
    <property type="entry name" value="POLYKETIDE SYNTHASE 37"/>
    <property type="match status" value="1"/>
</dbReference>
<dbReference type="InterPro" id="IPR050444">
    <property type="entry name" value="Polyketide_Synthase"/>
</dbReference>
<dbReference type="Gene3D" id="3.90.180.10">
    <property type="entry name" value="Medium-chain alcohol dehydrogenases, catalytic domain"/>
    <property type="match status" value="2"/>
</dbReference>
<dbReference type="PANTHER" id="PTHR45681">
    <property type="entry name" value="POLYKETIDE SYNTHASE 44-RELATED"/>
    <property type="match status" value="1"/>
</dbReference>
<protein>
    <recommendedName>
        <fullName evidence="2">Enoyl reductase (ER) domain-containing protein</fullName>
    </recommendedName>
</protein>
<dbReference type="AlphaFoldDB" id="A0A9W9T4Z1"/>
<comment type="caution">
    <text evidence="3">The sequence shown here is derived from an EMBL/GenBank/DDBJ whole genome shotgun (WGS) entry which is preliminary data.</text>
</comment>
<dbReference type="InterPro" id="IPR020843">
    <property type="entry name" value="ER"/>
</dbReference>
<evidence type="ECO:0000313" key="4">
    <source>
        <dbReference type="Proteomes" id="UP001150942"/>
    </source>
</evidence>